<evidence type="ECO:0000313" key="2">
    <source>
        <dbReference type="Proteomes" id="UP000195442"/>
    </source>
</evidence>
<organism evidence="1 2">
    <name type="scientific">Crenothrix polyspora</name>
    <dbReference type="NCBI Taxonomy" id="360316"/>
    <lineage>
        <taxon>Bacteria</taxon>
        <taxon>Pseudomonadati</taxon>
        <taxon>Pseudomonadota</taxon>
        <taxon>Gammaproteobacteria</taxon>
        <taxon>Methylococcales</taxon>
        <taxon>Crenotrichaceae</taxon>
        <taxon>Crenothrix</taxon>
    </lineage>
</organism>
<reference evidence="2" key="1">
    <citation type="submission" date="2017-02" db="EMBL/GenBank/DDBJ databases">
        <authorList>
            <person name="Daims H."/>
        </authorList>
    </citation>
    <scope>NUCLEOTIDE SEQUENCE [LARGE SCALE GENOMIC DNA]</scope>
</reference>
<sequence>MSKCCPVETQNLASLQLIPQGEGAVKLELMYCRGSFSSANDTHKIHVNIECC</sequence>
<dbReference type="Proteomes" id="UP000195442">
    <property type="component" value="Unassembled WGS sequence"/>
</dbReference>
<accession>A0A1R4H640</accession>
<protein>
    <submittedName>
        <fullName evidence="1">Uncharacterized protein</fullName>
    </submittedName>
</protein>
<name>A0A1R4H640_9GAMM</name>
<evidence type="ECO:0000313" key="1">
    <source>
        <dbReference type="EMBL" id="SJM91646.1"/>
    </source>
</evidence>
<proteinExistence type="predicted"/>
<gene>
    <name evidence="1" type="ORF">CRENPOLYSF2_2320003</name>
</gene>
<keyword evidence="2" id="KW-1185">Reference proteome</keyword>
<dbReference type="AlphaFoldDB" id="A0A1R4H640"/>
<dbReference type="EMBL" id="FUKJ01000149">
    <property type="protein sequence ID" value="SJM91646.1"/>
    <property type="molecule type" value="Genomic_DNA"/>
</dbReference>